<comment type="caution">
    <text evidence="1">The sequence shown here is derived from an EMBL/GenBank/DDBJ whole genome shotgun (WGS) entry which is preliminary data.</text>
</comment>
<dbReference type="GeneID" id="82846267"/>
<gene>
    <name evidence="1" type="ORF">BN55_03460</name>
</gene>
<dbReference type="RefSeq" id="WP_008469568.1">
    <property type="nucleotide sequence ID" value="NZ_AYZP01000001.1"/>
</dbReference>
<proteinExistence type="predicted"/>
<evidence type="ECO:0000313" key="2">
    <source>
        <dbReference type="Proteomes" id="UP000009320"/>
    </source>
</evidence>
<dbReference type="EMBL" id="CAKE01000001">
    <property type="protein sequence ID" value="CCI80982.1"/>
    <property type="molecule type" value="Genomic_DNA"/>
</dbReference>
<keyword evidence="2" id="KW-1185">Reference proteome</keyword>
<reference evidence="1 2" key="1">
    <citation type="submission" date="2012-06" db="EMBL/GenBank/DDBJ databases">
        <title>Draft Genome Sequence of Lactobacillus hominis Strain CRBIP 24.179T, isolated from human intestine.</title>
        <authorList>
            <person name="Cousin S."/>
            <person name="Ma L."/>
            <person name="Bizet C."/>
            <person name="Loux V."/>
            <person name="Bouchier C."/>
            <person name="Clermont D."/>
            <person name="Creno S."/>
        </authorList>
    </citation>
    <scope>NUCLEOTIDE SEQUENCE [LARGE SCALE GENOMIC DNA]</scope>
    <source>
        <strain evidence="2">CRBIP 24.179T</strain>
    </source>
</reference>
<name>I7L4U3_9LACO</name>
<dbReference type="STRING" id="1423758.FC41_GL000253"/>
<dbReference type="PATRIC" id="fig|1423758.3.peg.257"/>
<organism evidence="1 2">
    <name type="scientific">Lactobacillus hominis DSM 23910 = CRBIP 24.179</name>
    <dbReference type="NCBI Taxonomy" id="1423758"/>
    <lineage>
        <taxon>Bacteria</taxon>
        <taxon>Bacillati</taxon>
        <taxon>Bacillota</taxon>
        <taxon>Bacilli</taxon>
        <taxon>Lactobacillales</taxon>
        <taxon>Lactobacillaceae</taxon>
        <taxon>Lactobacillus</taxon>
    </lineage>
</organism>
<evidence type="ECO:0000313" key="1">
    <source>
        <dbReference type="EMBL" id="CCI80982.1"/>
    </source>
</evidence>
<dbReference type="AlphaFoldDB" id="I7L4U3"/>
<accession>I7L4U3</accession>
<dbReference type="Proteomes" id="UP000009320">
    <property type="component" value="Unassembled WGS sequence"/>
</dbReference>
<protein>
    <submittedName>
        <fullName evidence="1">Uncharacterized protein</fullName>
    </submittedName>
</protein>
<sequence length="117" mass="13494">MAIEWICYKENGDLNYKLPFSPDHVKQFVGQKTRVTLKDGSQKVGFTSNNFVNNNLELWTFENLDEQKHALTGKDRLKQNYVKVSLADVKTIETILNSNPRSGMILTNKFQTDNKKL</sequence>